<dbReference type="AlphaFoldDB" id="A0A1C4E9C2"/>
<reference evidence="2 3" key="1">
    <citation type="submission" date="2016-08" db="EMBL/GenBank/DDBJ databases">
        <authorList>
            <person name="Seilhamer J.J."/>
        </authorList>
    </citation>
    <scope>NUCLEOTIDE SEQUENCE [LARGE SCALE GENOMIC DNA]</scope>
    <source>
        <strain evidence="2 3">A37T2</strain>
    </source>
</reference>
<proteinExistence type="predicted"/>
<feature type="chain" id="PRO_5008691013" evidence="1">
    <location>
        <begin position="35"/>
        <end position="297"/>
    </location>
</feature>
<keyword evidence="3" id="KW-1185">Reference proteome</keyword>
<name>A0A1C4E9C2_9BACT</name>
<evidence type="ECO:0000313" key="3">
    <source>
        <dbReference type="Proteomes" id="UP000242818"/>
    </source>
</evidence>
<sequence>MQPNVIFALYMKLSFKQLFLSVLAAGGFTGMAQAQYYYQDIYANQQANANMALLKAAKVRKQVVQSMDADLSSDNDFICERVLDDYYRQLTAVTKSRATGRSVTVSTFSPKAILLKTVDSSEASITTLQYRYNEQGHLLSIQSTSIAREQKFRVTEFRTFRYDAQGRLLNILRQRSTNPADTSVVLFRTDDQFRVTAEQETGKGVHSSRVYYDYDSSGHLSAILRYSTVHKRMLPDYLFEYDPQGRLLQMTTVNAESGDYTVWQYTYDANGLPQQEKCYTKKRELLGIVKYTYELGK</sequence>
<evidence type="ECO:0000313" key="2">
    <source>
        <dbReference type="EMBL" id="SCC40253.1"/>
    </source>
</evidence>
<dbReference type="EMBL" id="FMAR01000007">
    <property type="protein sequence ID" value="SCC40253.1"/>
    <property type="molecule type" value="Genomic_DNA"/>
</dbReference>
<protein>
    <submittedName>
        <fullName evidence="2">YD repeat-containing protein</fullName>
    </submittedName>
</protein>
<organism evidence="2 3">
    <name type="scientific">Chitinophaga costaii</name>
    <dbReference type="NCBI Taxonomy" id="1335309"/>
    <lineage>
        <taxon>Bacteria</taxon>
        <taxon>Pseudomonadati</taxon>
        <taxon>Bacteroidota</taxon>
        <taxon>Chitinophagia</taxon>
        <taxon>Chitinophagales</taxon>
        <taxon>Chitinophagaceae</taxon>
        <taxon>Chitinophaga</taxon>
    </lineage>
</organism>
<evidence type="ECO:0000256" key="1">
    <source>
        <dbReference type="SAM" id="SignalP"/>
    </source>
</evidence>
<dbReference type="STRING" id="1335309.GA0116948_107186"/>
<dbReference type="Proteomes" id="UP000242818">
    <property type="component" value="Unassembled WGS sequence"/>
</dbReference>
<dbReference type="Gene3D" id="2.180.10.10">
    <property type="entry name" value="RHS repeat-associated core"/>
    <property type="match status" value="1"/>
</dbReference>
<gene>
    <name evidence="2" type="ORF">GA0116948_107186</name>
</gene>
<keyword evidence="1" id="KW-0732">Signal</keyword>
<feature type="signal peptide" evidence="1">
    <location>
        <begin position="1"/>
        <end position="34"/>
    </location>
</feature>
<accession>A0A1C4E9C2</accession>